<evidence type="ECO:0000256" key="7">
    <source>
        <dbReference type="ARBA" id="ARBA00022984"/>
    </source>
</evidence>
<feature type="domain" description="Penicillin-binding protein dimerisation" evidence="13">
    <location>
        <begin position="58"/>
        <end position="305"/>
    </location>
</feature>
<dbReference type="Proteomes" id="UP000649151">
    <property type="component" value="Unassembled WGS sequence"/>
</dbReference>
<evidence type="ECO:0000259" key="12">
    <source>
        <dbReference type="Pfam" id="PF00905"/>
    </source>
</evidence>
<keyword evidence="6" id="KW-0133">Cell shape</keyword>
<keyword evidence="4" id="KW-1003">Cell membrane</keyword>
<keyword evidence="9" id="KW-0472">Membrane</keyword>
<dbReference type="SUPFAM" id="SSF56519">
    <property type="entry name" value="Penicillin binding protein dimerisation domain"/>
    <property type="match status" value="1"/>
</dbReference>
<sequence>MATSEKPKRKEKVRLLVLSAILMVAVIFASIKLMNIQVVHGEENAVKADSNNLIRTNVEAARGEILDRYGRPLVTNSLVLNIQLNRGSLPEGKENEVILRLTQLFQKQGAAWRDEFPITEQPVNGEYQFKDGMDSEIEKLKSMLKMQDYGTAQQCMDNAIEKFEINGYNEQDTRTIVAIRCMMEVENFSDRNPYTFAENVDKTFAAQLIEMQNEIPGVEISETYTRGYVDGTLAPHILGNIGPMLKEDWEGDEKSGVTGYKDIEGYNMDDDIGRTGIEALMESDLKGTDGVMILEKDADGTVVNQYMEEEAKPGNNVVLTIDSVLQKQIQDQFYQRLSQHSAITGGSVVVLDTSDNSILASVSYPGYDLNTMSENYDTLNADPKKPMLNRSFKEIYRPGSTYKTAMAVAGVSEGIMTGTSKPFNCTKTMYLPGDTSRTPFNCLSRHGYLNLYDALKVSCNIYFYNVGKSLQEIDEHKITEYSNALGLGTDIGLELSNATGRITSKETAEKLGIPWNGIGDAMQSAIGQMETYVTPVQMATQMATIANKGIRYNTHIIKQVDKFDGSETVKQTEKQIMNQLEDKNNAFEETTKGMESVSTKYPEMNGMNIAIKTGTPQRTKTVYDSAAVAFYPAEQPEIAIAVVIERGDGISYAKDMVVPVIQAYEASKQSAQQWQQEHQNS</sequence>
<evidence type="ECO:0000256" key="5">
    <source>
        <dbReference type="ARBA" id="ARBA00022692"/>
    </source>
</evidence>
<keyword evidence="11" id="KW-0175">Coiled coil</keyword>
<evidence type="ECO:0000256" key="8">
    <source>
        <dbReference type="ARBA" id="ARBA00022989"/>
    </source>
</evidence>
<dbReference type="InterPro" id="IPR012338">
    <property type="entry name" value="Beta-lactam/transpept-like"/>
</dbReference>
<name>A0ABR7ISZ0_9CLOT</name>
<evidence type="ECO:0000256" key="9">
    <source>
        <dbReference type="ARBA" id="ARBA00023136"/>
    </source>
</evidence>
<feature type="coiled-coil region" evidence="11">
    <location>
        <begin position="569"/>
        <end position="597"/>
    </location>
</feature>
<dbReference type="Gene3D" id="3.90.1310.10">
    <property type="entry name" value="Penicillin-binding protein 2a (Domain 2)"/>
    <property type="match status" value="1"/>
</dbReference>
<protein>
    <recommendedName>
        <fullName evidence="16">Penicillin-binding protein 2</fullName>
    </recommendedName>
</protein>
<feature type="domain" description="Penicillin-binding protein transpeptidase" evidence="12">
    <location>
        <begin position="346"/>
        <end position="654"/>
    </location>
</feature>
<evidence type="ECO:0000256" key="4">
    <source>
        <dbReference type="ARBA" id="ARBA00022475"/>
    </source>
</evidence>
<accession>A0ABR7ISZ0</accession>
<proteinExistence type="inferred from homology"/>
<evidence type="ECO:0000256" key="1">
    <source>
        <dbReference type="ARBA" id="ARBA00004167"/>
    </source>
</evidence>
<dbReference type="InterPro" id="IPR050515">
    <property type="entry name" value="Beta-lactam/transpept"/>
</dbReference>
<evidence type="ECO:0000313" key="14">
    <source>
        <dbReference type="EMBL" id="MBC5788269.1"/>
    </source>
</evidence>
<keyword evidence="5" id="KW-0812">Transmembrane</keyword>
<dbReference type="Pfam" id="PF03717">
    <property type="entry name" value="PBP_dimer"/>
    <property type="match status" value="1"/>
</dbReference>
<organism evidence="14 15">
    <name type="scientific">Clostridium facile</name>
    <dbReference type="NCBI Taxonomy" id="2763035"/>
    <lineage>
        <taxon>Bacteria</taxon>
        <taxon>Bacillati</taxon>
        <taxon>Bacillota</taxon>
        <taxon>Clostridia</taxon>
        <taxon>Eubacteriales</taxon>
        <taxon>Clostridiaceae</taxon>
        <taxon>Clostridium</taxon>
    </lineage>
</organism>
<dbReference type="Pfam" id="PF00905">
    <property type="entry name" value="Transpeptidase"/>
    <property type="match status" value="1"/>
</dbReference>
<dbReference type="SUPFAM" id="SSF56601">
    <property type="entry name" value="beta-lactamase/transpeptidase-like"/>
    <property type="match status" value="1"/>
</dbReference>
<dbReference type="RefSeq" id="WP_186996869.1">
    <property type="nucleotide sequence ID" value="NZ_JACOQK010000001.1"/>
</dbReference>
<keyword evidence="10" id="KW-0961">Cell wall biogenesis/degradation</keyword>
<keyword evidence="8" id="KW-1133">Transmembrane helix</keyword>
<dbReference type="InterPro" id="IPR001460">
    <property type="entry name" value="PCN-bd_Tpept"/>
</dbReference>
<evidence type="ECO:0008006" key="16">
    <source>
        <dbReference type="Google" id="ProtNLM"/>
    </source>
</evidence>
<dbReference type="Gene3D" id="1.10.10.1230">
    <property type="entry name" value="Penicillin-binding protein, N-terminal non-catalytic domain, head sub-domain"/>
    <property type="match status" value="1"/>
</dbReference>
<comment type="caution">
    <text evidence="14">The sequence shown here is derived from an EMBL/GenBank/DDBJ whole genome shotgun (WGS) entry which is preliminary data.</text>
</comment>
<comment type="similarity">
    <text evidence="3">Belongs to the transpeptidase family.</text>
</comment>
<evidence type="ECO:0000256" key="6">
    <source>
        <dbReference type="ARBA" id="ARBA00022960"/>
    </source>
</evidence>
<dbReference type="PANTHER" id="PTHR30627:SF2">
    <property type="entry name" value="PEPTIDOGLYCAN D,D-TRANSPEPTIDASE MRDA"/>
    <property type="match status" value="1"/>
</dbReference>
<dbReference type="EMBL" id="JACOQK010000001">
    <property type="protein sequence ID" value="MBC5788269.1"/>
    <property type="molecule type" value="Genomic_DNA"/>
</dbReference>
<comment type="subcellular location">
    <subcellularLocation>
        <location evidence="2">Cell membrane</location>
    </subcellularLocation>
    <subcellularLocation>
        <location evidence="1">Membrane</location>
        <topology evidence="1">Single-pass membrane protein</topology>
    </subcellularLocation>
</comment>
<dbReference type="PANTHER" id="PTHR30627">
    <property type="entry name" value="PEPTIDOGLYCAN D,D-TRANSPEPTIDASE"/>
    <property type="match status" value="1"/>
</dbReference>
<evidence type="ECO:0000259" key="13">
    <source>
        <dbReference type="Pfam" id="PF03717"/>
    </source>
</evidence>
<evidence type="ECO:0000256" key="11">
    <source>
        <dbReference type="SAM" id="Coils"/>
    </source>
</evidence>
<evidence type="ECO:0000256" key="3">
    <source>
        <dbReference type="ARBA" id="ARBA00007171"/>
    </source>
</evidence>
<gene>
    <name evidence="14" type="ORF">H8Z77_09610</name>
</gene>
<reference evidence="14 15" key="1">
    <citation type="submission" date="2020-08" db="EMBL/GenBank/DDBJ databases">
        <title>Genome public.</title>
        <authorList>
            <person name="Liu C."/>
            <person name="Sun Q."/>
        </authorList>
    </citation>
    <scope>NUCLEOTIDE SEQUENCE [LARGE SCALE GENOMIC DNA]</scope>
    <source>
        <strain evidence="14 15">NSJ-27</strain>
    </source>
</reference>
<evidence type="ECO:0000313" key="15">
    <source>
        <dbReference type="Proteomes" id="UP000649151"/>
    </source>
</evidence>
<dbReference type="InterPro" id="IPR036138">
    <property type="entry name" value="PBP_dimer_sf"/>
</dbReference>
<evidence type="ECO:0000256" key="10">
    <source>
        <dbReference type="ARBA" id="ARBA00023316"/>
    </source>
</evidence>
<dbReference type="Gene3D" id="3.40.710.10">
    <property type="entry name" value="DD-peptidase/beta-lactamase superfamily"/>
    <property type="match status" value="1"/>
</dbReference>
<dbReference type="InterPro" id="IPR005311">
    <property type="entry name" value="PBP_dimer"/>
</dbReference>
<evidence type="ECO:0000256" key="2">
    <source>
        <dbReference type="ARBA" id="ARBA00004236"/>
    </source>
</evidence>
<keyword evidence="7" id="KW-0573">Peptidoglycan synthesis</keyword>
<keyword evidence="15" id="KW-1185">Reference proteome</keyword>